<dbReference type="Proteomes" id="UP001163046">
    <property type="component" value="Unassembled WGS sequence"/>
</dbReference>
<evidence type="ECO:0000259" key="4">
    <source>
        <dbReference type="Pfam" id="PF25175"/>
    </source>
</evidence>
<feature type="repeat" description="WD" evidence="3">
    <location>
        <begin position="63"/>
        <end position="104"/>
    </location>
</feature>
<reference evidence="5" key="1">
    <citation type="submission" date="2023-01" db="EMBL/GenBank/DDBJ databases">
        <title>Genome assembly of the deep-sea coral Lophelia pertusa.</title>
        <authorList>
            <person name="Herrera S."/>
            <person name="Cordes E."/>
        </authorList>
    </citation>
    <scope>NUCLEOTIDE SEQUENCE</scope>
    <source>
        <strain evidence="5">USNM1676648</strain>
        <tissue evidence="5">Polyp</tissue>
    </source>
</reference>
<dbReference type="GO" id="GO:0044666">
    <property type="term" value="C:MLL3/4 complex"/>
    <property type="evidence" value="ECO:0007669"/>
    <property type="project" value="UniProtKB-ARBA"/>
</dbReference>
<organism evidence="5 6">
    <name type="scientific">Desmophyllum pertusum</name>
    <dbReference type="NCBI Taxonomy" id="174260"/>
    <lineage>
        <taxon>Eukaryota</taxon>
        <taxon>Metazoa</taxon>
        <taxon>Cnidaria</taxon>
        <taxon>Anthozoa</taxon>
        <taxon>Hexacorallia</taxon>
        <taxon>Scleractinia</taxon>
        <taxon>Caryophylliina</taxon>
        <taxon>Caryophylliidae</taxon>
        <taxon>Desmophyllum</taxon>
    </lineage>
</organism>
<dbReference type="InterPro" id="IPR020472">
    <property type="entry name" value="WD40_PAC1"/>
</dbReference>
<dbReference type="InterPro" id="IPR036322">
    <property type="entry name" value="WD40_repeat_dom_sf"/>
</dbReference>
<name>A0A9W9YWC8_9CNID</name>
<feature type="repeat" description="WD" evidence="3">
    <location>
        <begin position="281"/>
        <end position="318"/>
    </location>
</feature>
<dbReference type="PROSITE" id="PS50082">
    <property type="entry name" value="WD_REPEATS_2"/>
    <property type="match status" value="7"/>
</dbReference>
<dbReference type="PROSITE" id="PS00678">
    <property type="entry name" value="WD_REPEATS_1"/>
    <property type="match status" value="4"/>
</dbReference>
<dbReference type="Pfam" id="PF25175">
    <property type="entry name" value="Beta-prop_WDR5"/>
    <property type="match status" value="1"/>
</dbReference>
<dbReference type="PANTHER" id="PTHR14604">
    <property type="entry name" value="WD40 REPEAT PF20"/>
    <property type="match status" value="1"/>
</dbReference>
<keyword evidence="6" id="KW-1185">Reference proteome</keyword>
<dbReference type="InterPro" id="IPR059122">
    <property type="entry name" value="Beta-prop_WDR5-like"/>
</dbReference>
<evidence type="ECO:0000256" key="3">
    <source>
        <dbReference type="PROSITE-ProRule" id="PRU00221"/>
    </source>
</evidence>
<evidence type="ECO:0000313" key="5">
    <source>
        <dbReference type="EMBL" id="KAJ7370697.1"/>
    </source>
</evidence>
<evidence type="ECO:0000313" key="6">
    <source>
        <dbReference type="Proteomes" id="UP001163046"/>
    </source>
</evidence>
<feature type="repeat" description="WD" evidence="3">
    <location>
        <begin position="192"/>
        <end position="224"/>
    </location>
</feature>
<comment type="caution">
    <text evidence="5">The sequence shown here is derived from an EMBL/GenBank/DDBJ whole genome shotgun (WGS) entry which is preliminary data.</text>
</comment>
<feature type="repeat" description="WD" evidence="3">
    <location>
        <begin position="147"/>
        <end position="188"/>
    </location>
</feature>
<evidence type="ECO:0000256" key="2">
    <source>
        <dbReference type="ARBA" id="ARBA00022737"/>
    </source>
</evidence>
<dbReference type="AlphaFoldDB" id="A0A9W9YWC8"/>
<dbReference type="PRINTS" id="PR00320">
    <property type="entry name" value="GPROTEINBRPT"/>
</dbReference>
<feature type="domain" description="WDR5-like beta-propeller" evidence="4">
    <location>
        <begin position="22"/>
        <end position="313"/>
    </location>
</feature>
<dbReference type="InterPro" id="IPR019775">
    <property type="entry name" value="WD40_repeat_CS"/>
</dbReference>
<dbReference type="PANTHER" id="PTHR14604:SF4">
    <property type="entry name" value="F-BOX DOMAIN-CONTAINING PROTEIN"/>
    <property type="match status" value="1"/>
</dbReference>
<dbReference type="SMART" id="SM00320">
    <property type="entry name" value="WD40"/>
    <property type="match status" value="7"/>
</dbReference>
<dbReference type="OrthoDB" id="1068471at2759"/>
<keyword evidence="1 3" id="KW-0853">WD repeat</keyword>
<accession>A0A9W9YWC8</accession>
<protein>
    <submittedName>
        <fullName evidence="5">WD repeat-containing protein 5</fullName>
    </submittedName>
</protein>
<feature type="repeat" description="WD" evidence="3">
    <location>
        <begin position="255"/>
        <end position="280"/>
    </location>
</feature>
<feature type="repeat" description="WD" evidence="3">
    <location>
        <begin position="105"/>
        <end position="146"/>
    </location>
</feature>
<gene>
    <name evidence="5" type="primary">WDR5_1</name>
    <name evidence="5" type="ORF">OS493_030449</name>
</gene>
<dbReference type="PROSITE" id="PS50294">
    <property type="entry name" value="WD_REPEATS_REGION"/>
    <property type="match status" value="5"/>
</dbReference>
<dbReference type="CDD" id="cd00200">
    <property type="entry name" value="WD40"/>
    <property type="match status" value="1"/>
</dbReference>
<dbReference type="Gene3D" id="2.130.10.10">
    <property type="entry name" value="YVTN repeat-like/Quinoprotein amine dehydrogenase"/>
    <property type="match status" value="1"/>
</dbReference>
<dbReference type="InterPro" id="IPR001680">
    <property type="entry name" value="WD40_rpt"/>
</dbReference>
<dbReference type="FunFam" id="2.130.10.10:FF:000228">
    <property type="entry name" value="COMPASS-like H3K4 histone methylase component WDR5A"/>
    <property type="match status" value="1"/>
</dbReference>
<evidence type="ECO:0000256" key="1">
    <source>
        <dbReference type="ARBA" id="ARBA00022574"/>
    </source>
</evidence>
<dbReference type="InterPro" id="IPR015943">
    <property type="entry name" value="WD40/YVTN_repeat-like_dom_sf"/>
</dbReference>
<feature type="repeat" description="WD" evidence="3">
    <location>
        <begin position="22"/>
        <end position="55"/>
    </location>
</feature>
<proteinExistence type="predicted"/>
<sequence length="318" mass="35115">MDDKCGLTKNSPKFNGREDVSIAAHRKGVSCVKFSPNGQLIASSSADKLIKIWNLAGKLEATLKGHKLEISEVSWNSESRFLVSASDDTSVRIWDLSNKTRVKILLGHQDYAFCCCFNLNTTLVVSGSFDESIKIWDVSEGTCLKTLVGHSGAITAVQFNVEGTLVISCSYDGKCYVWDVLSGCCLKSILSSQQSHAPISHAKISPNGKYLLMSTLDSTMRLWDYKIGQGRVVKTYQGHLNKDYCVMSCFGTVKGKWVISGSEDNHLYIWNLNTCEVVEKLIGHTQPVLCCDVHPSEQVIVSGSLDKSIKIWRWSSDG</sequence>
<dbReference type="InterPro" id="IPR050995">
    <property type="entry name" value="WD-F-box_domain-protein"/>
</dbReference>
<dbReference type="EMBL" id="MU826858">
    <property type="protein sequence ID" value="KAJ7370697.1"/>
    <property type="molecule type" value="Genomic_DNA"/>
</dbReference>
<keyword evidence="2" id="KW-0677">Repeat</keyword>
<dbReference type="SUPFAM" id="SSF50978">
    <property type="entry name" value="WD40 repeat-like"/>
    <property type="match status" value="1"/>
</dbReference>